<dbReference type="PANTHER" id="PTHR39624:SF2">
    <property type="entry name" value="OSMC-LIKE PROTEIN"/>
    <property type="match status" value="1"/>
</dbReference>
<dbReference type="InterPro" id="IPR015946">
    <property type="entry name" value="KH_dom-like_a/b"/>
</dbReference>
<organism evidence="2 4">
    <name type="scientific">Pseudodesulfovibrio indicus</name>
    <dbReference type="NCBI Taxonomy" id="1716143"/>
    <lineage>
        <taxon>Bacteria</taxon>
        <taxon>Pseudomonadati</taxon>
        <taxon>Thermodesulfobacteriota</taxon>
        <taxon>Desulfovibrionia</taxon>
        <taxon>Desulfovibrionales</taxon>
        <taxon>Desulfovibrionaceae</taxon>
    </lineage>
</organism>
<protein>
    <submittedName>
        <fullName evidence="2">Redox protein</fullName>
    </submittedName>
</protein>
<name>A0A126QPH4_9BACT</name>
<dbReference type="EMBL" id="SOBK01000009">
    <property type="protein sequence ID" value="TDT87222.1"/>
    <property type="molecule type" value="Genomic_DNA"/>
</dbReference>
<dbReference type="KEGG" id="dej:AWY79_12935"/>
<dbReference type="Proteomes" id="UP000295506">
    <property type="component" value="Unassembled WGS sequence"/>
</dbReference>
<dbReference type="SUPFAM" id="SSF82784">
    <property type="entry name" value="OsmC-like"/>
    <property type="match status" value="1"/>
</dbReference>
<evidence type="ECO:0000313" key="2">
    <source>
        <dbReference type="EMBL" id="TDT87222.1"/>
    </source>
</evidence>
<gene>
    <name evidence="1" type="ORF">AWY79_12935</name>
    <name evidence="2" type="ORF">EDC59_109109</name>
</gene>
<evidence type="ECO:0000313" key="1">
    <source>
        <dbReference type="EMBL" id="AMK11953.1"/>
    </source>
</evidence>
<dbReference type="Proteomes" id="UP000055611">
    <property type="component" value="Chromosome"/>
</dbReference>
<evidence type="ECO:0000313" key="3">
    <source>
        <dbReference type="Proteomes" id="UP000055611"/>
    </source>
</evidence>
<dbReference type="AlphaFoldDB" id="A0A126QPH4"/>
<dbReference type="InterPro" id="IPR036102">
    <property type="entry name" value="OsmC/Ohrsf"/>
</dbReference>
<evidence type="ECO:0000313" key="4">
    <source>
        <dbReference type="Proteomes" id="UP000295506"/>
    </source>
</evidence>
<sequence length="125" mass="13184">MITTKSGKANFLTEFTDGTHTGVCDAPESKGGGDAGFTPLGLLEASLAACLNMTLRVYAQAHDIELGSVETLATLTPGETGSTFEYSVKLPDTLSDRDRKRVLAALKGCPIHGLLNKPITFALKD</sequence>
<dbReference type="OrthoDB" id="9789573at2"/>
<dbReference type="RefSeq" id="WP_066804654.1">
    <property type="nucleotide sequence ID" value="NZ_CP014206.1"/>
</dbReference>
<dbReference type="InterPro" id="IPR003718">
    <property type="entry name" value="OsmC/Ohr_fam"/>
</dbReference>
<reference evidence="2 4" key="2">
    <citation type="submission" date="2019-03" db="EMBL/GenBank/DDBJ databases">
        <title>Genomic Encyclopedia of Type Strains, Phase IV (KMG-IV): sequencing the most valuable type-strain genomes for metagenomic binning, comparative biology and taxonomic classification.</title>
        <authorList>
            <person name="Goeker M."/>
        </authorList>
    </citation>
    <scope>NUCLEOTIDE SEQUENCE [LARGE SCALE GENOMIC DNA]</scope>
    <source>
        <strain evidence="2 4">DSM 101483</strain>
    </source>
</reference>
<dbReference type="PANTHER" id="PTHR39624">
    <property type="entry name" value="PROTEIN INVOLVED IN RIMO-MEDIATED BETA-METHYLTHIOLATION OF RIBOSOMAL PROTEIN S12 YCAO"/>
    <property type="match status" value="1"/>
</dbReference>
<accession>A0A126QPH4</accession>
<proteinExistence type="predicted"/>
<keyword evidence="3" id="KW-1185">Reference proteome</keyword>
<dbReference type="EMBL" id="CP014206">
    <property type="protein sequence ID" value="AMK11953.1"/>
    <property type="molecule type" value="Genomic_DNA"/>
</dbReference>
<reference evidence="1 3" key="1">
    <citation type="journal article" date="2016" name="Front. Microbiol.">
        <title>Genome Sequence of the Piezophilic, Mesophilic Sulfate-Reducing Bacterium Desulfovibrio indicus J2T.</title>
        <authorList>
            <person name="Cao J."/>
            <person name="Maignien L."/>
            <person name="Shao Z."/>
            <person name="Alain K."/>
            <person name="Jebbar M."/>
        </authorList>
    </citation>
    <scope>NUCLEOTIDE SEQUENCE [LARGE SCALE GENOMIC DNA]</scope>
    <source>
        <strain evidence="1 3">J2</strain>
    </source>
</reference>
<dbReference type="Gene3D" id="3.30.300.20">
    <property type="match status" value="1"/>
</dbReference>
<dbReference type="Pfam" id="PF02566">
    <property type="entry name" value="OsmC"/>
    <property type="match status" value="1"/>
</dbReference>